<dbReference type="InterPro" id="IPR000835">
    <property type="entry name" value="HTH_MarR-typ"/>
</dbReference>
<dbReference type="RefSeq" id="WP_010693689.1">
    <property type="nucleotide sequence ID" value="NZ_CP061007.1"/>
</dbReference>
<dbReference type="InterPro" id="IPR039422">
    <property type="entry name" value="MarR/SlyA-like"/>
</dbReference>
<dbReference type="InterPro" id="IPR036390">
    <property type="entry name" value="WH_DNA-bd_sf"/>
</dbReference>
<dbReference type="PANTHER" id="PTHR33164:SF99">
    <property type="entry name" value="MARR FAMILY REGULATORY PROTEIN"/>
    <property type="match status" value="1"/>
</dbReference>
<dbReference type="Proteomes" id="UP000233786">
    <property type="component" value="Unassembled WGS sequence"/>
</dbReference>
<reference evidence="2" key="1">
    <citation type="submission" date="2017-12" db="EMBL/GenBank/DDBJ databases">
        <title>Sequencing the genomes of 1000 Actinobacteria strains.</title>
        <authorList>
            <person name="Klenk H.-P."/>
        </authorList>
    </citation>
    <scope>NUCLEOTIDE SEQUENCE [LARGE SCALE GENOMIC DNA]</scope>
    <source>
        <strain evidence="2">DSM 44228</strain>
    </source>
</reference>
<dbReference type="PROSITE" id="PS50995">
    <property type="entry name" value="HTH_MARR_2"/>
    <property type="match status" value="1"/>
</dbReference>
<dbReference type="EMBL" id="PJNB01000001">
    <property type="protein sequence ID" value="PKW14684.1"/>
    <property type="molecule type" value="Genomic_DNA"/>
</dbReference>
<dbReference type="AlphaFoldDB" id="A0A2N3XVH2"/>
<sequence>MTEPRWLDAEEMAAWNAFVEASNLIARRIEQQLREQAGLSHPQYEILVRLAAEPGGELRMTELAQRVVTSKSGLTYQVAQLEKAGLVRRRTCDTDDRGVVAGLTGAGREKLRATAPGHVELVRANLIDVLDRDQLRAIAEGLGAVTRALRA</sequence>
<dbReference type="OrthoDB" id="3254910at2"/>
<dbReference type="GO" id="GO:0003700">
    <property type="term" value="F:DNA-binding transcription factor activity"/>
    <property type="evidence" value="ECO:0007669"/>
    <property type="project" value="InterPro"/>
</dbReference>
<dbReference type="Gene3D" id="1.10.10.10">
    <property type="entry name" value="Winged helix-like DNA-binding domain superfamily/Winged helix DNA-binding domain"/>
    <property type="match status" value="1"/>
</dbReference>
<name>A0A2N3XVH2_SACSN</name>
<dbReference type="SMART" id="SM00347">
    <property type="entry name" value="HTH_MARR"/>
    <property type="match status" value="1"/>
</dbReference>
<dbReference type="InterPro" id="IPR036388">
    <property type="entry name" value="WH-like_DNA-bd_sf"/>
</dbReference>
<accession>A0A2N3XVH2</accession>
<gene>
    <name evidence="2" type="ORF">A8926_2318</name>
</gene>
<dbReference type="GO" id="GO:0006950">
    <property type="term" value="P:response to stress"/>
    <property type="evidence" value="ECO:0007669"/>
    <property type="project" value="TreeGrafter"/>
</dbReference>
<evidence type="ECO:0000313" key="2">
    <source>
        <dbReference type="EMBL" id="PKW14684.1"/>
    </source>
</evidence>
<organism evidence="2 3">
    <name type="scientific">Saccharopolyspora spinosa</name>
    <dbReference type="NCBI Taxonomy" id="60894"/>
    <lineage>
        <taxon>Bacteria</taxon>
        <taxon>Bacillati</taxon>
        <taxon>Actinomycetota</taxon>
        <taxon>Actinomycetes</taxon>
        <taxon>Pseudonocardiales</taxon>
        <taxon>Pseudonocardiaceae</taxon>
        <taxon>Saccharopolyspora</taxon>
    </lineage>
</organism>
<dbReference type="PANTHER" id="PTHR33164">
    <property type="entry name" value="TRANSCRIPTIONAL REGULATOR, MARR FAMILY"/>
    <property type="match status" value="1"/>
</dbReference>
<dbReference type="SUPFAM" id="SSF46785">
    <property type="entry name" value="Winged helix' DNA-binding domain"/>
    <property type="match status" value="1"/>
</dbReference>
<proteinExistence type="predicted"/>
<keyword evidence="3" id="KW-1185">Reference proteome</keyword>
<dbReference type="Pfam" id="PF12802">
    <property type="entry name" value="MarR_2"/>
    <property type="match status" value="1"/>
</dbReference>
<comment type="caution">
    <text evidence="2">The sequence shown here is derived from an EMBL/GenBank/DDBJ whole genome shotgun (WGS) entry which is preliminary data.</text>
</comment>
<dbReference type="STRING" id="994479.GCA_000194155_01758"/>
<evidence type="ECO:0000313" key="3">
    <source>
        <dbReference type="Proteomes" id="UP000233786"/>
    </source>
</evidence>
<evidence type="ECO:0000259" key="1">
    <source>
        <dbReference type="PROSITE" id="PS50995"/>
    </source>
</evidence>
<protein>
    <submittedName>
        <fullName evidence="2">MarR family transcriptional regulator</fullName>
    </submittedName>
</protein>
<feature type="domain" description="HTH marR-type" evidence="1">
    <location>
        <begin position="1"/>
        <end position="147"/>
    </location>
</feature>